<dbReference type="GO" id="GO:0005886">
    <property type="term" value="C:plasma membrane"/>
    <property type="evidence" value="ECO:0007669"/>
    <property type="project" value="TreeGrafter"/>
</dbReference>
<dbReference type="PANTHER" id="PTHR12276">
    <property type="entry name" value="EPSIN/ENT-RELATED"/>
    <property type="match status" value="1"/>
</dbReference>
<dbReference type="PANTHER" id="PTHR12276:SF110">
    <property type="entry name" value="EPSIN-1-RELATED"/>
    <property type="match status" value="1"/>
</dbReference>
<dbReference type="VEuPathDB" id="FungiDB:BCV72DRAFT_208218"/>
<comment type="similarity">
    <text evidence="2">Belongs to the epsin family.</text>
</comment>
<dbReference type="InterPro" id="IPR003903">
    <property type="entry name" value="UIM_dom"/>
</dbReference>
<feature type="compositionally biased region" description="Polar residues" evidence="6">
    <location>
        <begin position="511"/>
        <end position="522"/>
    </location>
</feature>
<gene>
    <name evidence="8" type="ORF">BCV72DRAFT_208218</name>
</gene>
<dbReference type="Pfam" id="PF01417">
    <property type="entry name" value="ENTH"/>
    <property type="match status" value="1"/>
</dbReference>
<dbReference type="SMART" id="SM00726">
    <property type="entry name" value="UIM"/>
    <property type="match status" value="2"/>
</dbReference>
<organism evidence="8">
    <name type="scientific">Rhizopus microsporus var. microsporus</name>
    <dbReference type="NCBI Taxonomy" id="86635"/>
    <lineage>
        <taxon>Eukaryota</taxon>
        <taxon>Fungi</taxon>
        <taxon>Fungi incertae sedis</taxon>
        <taxon>Mucoromycota</taxon>
        <taxon>Mucoromycotina</taxon>
        <taxon>Mucoromycetes</taxon>
        <taxon>Mucorales</taxon>
        <taxon>Mucorineae</taxon>
        <taxon>Rhizopodaceae</taxon>
        <taxon>Rhizopus</taxon>
    </lineage>
</organism>
<dbReference type="Pfam" id="PF02809">
    <property type="entry name" value="UIM"/>
    <property type="match status" value="2"/>
</dbReference>
<keyword evidence="5" id="KW-0446">Lipid-binding</keyword>
<dbReference type="GO" id="GO:0005768">
    <property type="term" value="C:endosome"/>
    <property type="evidence" value="ECO:0007669"/>
    <property type="project" value="TreeGrafter"/>
</dbReference>
<protein>
    <submittedName>
        <fullName evidence="8">ENTH-domain-containing protein</fullName>
    </submittedName>
</protein>
<evidence type="ECO:0000256" key="4">
    <source>
        <dbReference type="ARBA" id="ARBA00022553"/>
    </source>
</evidence>
<evidence type="ECO:0000256" key="2">
    <source>
        <dbReference type="ARBA" id="ARBA00010130"/>
    </source>
</evidence>
<feature type="domain" description="ENTH" evidence="7">
    <location>
        <begin position="12"/>
        <end position="149"/>
    </location>
</feature>
<dbReference type="EMBL" id="KV921932">
    <property type="protein sequence ID" value="ORE05993.1"/>
    <property type="molecule type" value="Genomic_DNA"/>
</dbReference>
<dbReference type="OrthoDB" id="4033880at2759"/>
<proteinExistence type="inferred from homology"/>
<dbReference type="InterPro" id="IPR008942">
    <property type="entry name" value="ENTH_VHS"/>
</dbReference>
<evidence type="ECO:0000313" key="8">
    <source>
        <dbReference type="EMBL" id="ORE05993.1"/>
    </source>
</evidence>
<dbReference type="AlphaFoldDB" id="A0A1X0R1S2"/>
<dbReference type="GO" id="GO:0030276">
    <property type="term" value="F:clathrin binding"/>
    <property type="evidence" value="ECO:0007669"/>
    <property type="project" value="TreeGrafter"/>
</dbReference>
<reference evidence="8" key="1">
    <citation type="journal article" date="2016" name="Proc. Natl. Acad. Sci. U.S.A.">
        <title>Lipid metabolic changes in an early divergent fungus govern the establishment of a mutualistic symbiosis with endobacteria.</title>
        <authorList>
            <person name="Lastovetsky O.A."/>
            <person name="Gaspar M.L."/>
            <person name="Mondo S.J."/>
            <person name="LaButti K.M."/>
            <person name="Sandor L."/>
            <person name="Grigoriev I.V."/>
            <person name="Henry S.A."/>
            <person name="Pawlowska T.E."/>
        </authorList>
    </citation>
    <scope>NUCLEOTIDE SEQUENCE [LARGE SCALE GENOMIC DNA]</scope>
    <source>
        <strain evidence="8">ATCC 52814</strain>
    </source>
</reference>
<dbReference type="GO" id="GO:0006897">
    <property type="term" value="P:endocytosis"/>
    <property type="evidence" value="ECO:0007669"/>
    <property type="project" value="TreeGrafter"/>
</dbReference>
<dbReference type="PROSITE" id="PS50942">
    <property type="entry name" value="ENTH"/>
    <property type="match status" value="1"/>
</dbReference>
<evidence type="ECO:0000256" key="6">
    <source>
        <dbReference type="SAM" id="MobiDB-lite"/>
    </source>
</evidence>
<dbReference type="GO" id="GO:0007015">
    <property type="term" value="P:actin filament organization"/>
    <property type="evidence" value="ECO:0007669"/>
    <property type="project" value="TreeGrafter"/>
</dbReference>
<dbReference type="SMART" id="SM00273">
    <property type="entry name" value="ENTH"/>
    <property type="match status" value="1"/>
</dbReference>
<comment type="subcellular location">
    <subcellularLocation>
        <location evidence="1">Cytoplasm</location>
    </subcellularLocation>
</comment>
<feature type="region of interest" description="Disordered" evidence="6">
    <location>
        <begin position="511"/>
        <end position="537"/>
    </location>
</feature>
<dbReference type="Gene3D" id="1.25.40.90">
    <property type="match status" value="2"/>
</dbReference>
<accession>A0A1X0R1S2</accession>
<keyword evidence="4" id="KW-0597">Phosphoprotein</keyword>
<feature type="compositionally biased region" description="Low complexity" evidence="6">
    <location>
        <begin position="369"/>
        <end position="378"/>
    </location>
</feature>
<dbReference type="InterPro" id="IPR013809">
    <property type="entry name" value="ENTH"/>
</dbReference>
<evidence type="ECO:0000256" key="3">
    <source>
        <dbReference type="ARBA" id="ARBA00022490"/>
    </source>
</evidence>
<dbReference type="GO" id="GO:0005543">
    <property type="term" value="F:phospholipid binding"/>
    <property type="evidence" value="ECO:0007669"/>
    <property type="project" value="TreeGrafter"/>
</dbReference>
<name>A0A1X0R1S2_RHIZD</name>
<dbReference type="GO" id="GO:0030125">
    <property type="term" value="C:clathrin vesicle coat"/>
    <property type="evidence" value="ECO:0007669"/>
    <property type="project" value="TreeGrafter"/>
</dbReference>
<feature type="compositionally biased region" description="Low complexity" evidence="6">
    <location>
        <begin position="391"/>
        <end position="421"/>
    </location>
</feature>
<dbReference type="SUPFAM" id="SSF48464">
    <property type="entry name" value="ENTH/VHS domain"/>
    <property type="match status" value="1"/>
</dbReference>
<evidence type="ECO:0000256" key="5">
    <source>
        <dbReference type="ARBA" id="ARBA00023121"/>
    </source>
</evidence>
<keyword evidence="3" id="KW-0963">Cytoplasm</keyword>
<evidence type="ECO:0000256" key="1">
    <source>
        <dbReference type="ARBA" id="ARBA00004496"/>
    </source>
</evidence>
<dbReference type="PROSITE" id="PS50330">
    <property type="entry name" value="UIM"/>
    <property type="match status" value="1"/>
</dbReference>
<evidence type="ECO:0000259" key="7">
    <source>
        <dbReference type="PROSITE" id="PS50942"/>
    </source>
</evidence>
<dbReference type="Proteomes" id="UP000242414">
    <property type="component" value="Unassembled WGS sequence"/>
</dbReference>
<feature type="region of interest" description="Disordered" evidence="6">
    <location>
        <begin position="334"/>
        <end position="421"/>
    </location>
</feature>
<feature type="compositionally biased region" description="Polar residues" evidence="6">
    <location>
        <begin position="334"/>
        <end position="368"/>
    </location>
</feature>
<sequence>MAGKGVVRSIKNIAKGFSDVQIKVREATSNDPWGPSGTLMNEIAQLTFNESDFIEIMDMIDKRLNDKGKNWRHVFKNVYVVKTLREFQHIDESGKDVGANVRQKAKDVTNLLMDDNRLREERRQRQGMRERMAHVGDYLNETVRQIDGGQGRYDEDADLQKAIAESKRIAEEEAKNRRQGDDDLEKAIQLSQQEAFEKEKKERERLERENTQNLFGVSSFQAFPAQQNAAINNPYQQQQQQNPPLQLEWTASNNAFSGLQNNPYQQTQNPYQSAFSPNTLQAQMTGFPQPTPSSAVDLFSQQPQLTGFPATQQQQPQMTGFPATQQPQMTGFPATQQTTNSFLSTPSFQTSMVTGTNPFSQMNTTIPLQPQQPQQQQQSFDYSGLVFGNPQQQQQQQQPSFSPKLSNNSNSPFNFTSSPVTASATTSTFTSSMTPTMRHANAFSSPQLGNSQTPFQSEADSKYAKLNSLLANKDDGMDTFGNQGNLRIPYGTGFASSIGLQNTSNNGMDNSANSFGSISRNPFGQAAANNNNNKPAGQKSLLDLMQEQKQMNIL</sequence>